<sequence>MDITGATNPSNNQEGAAIQSVAYYSITFQDVAFTSETATGGVMVRRKIPDLEYICESENRLWGCEGHNIHASALGDPTNFFTFAGVSTDSYSVAVGSDGDFTGCAAYSGDVLFFKERVGPDELVEHPLL</sequence>
<name>A0AAW5JWE1_9FIRM</name>
<reference evidence="1" key="1">
    <citation type="submission" date="2022-06" db="EMBL/GenBank/DDBJ databases">
        <title>Isolation of gut microbiota from human fecal samples.</title>
        <authorList>
            <person name="Pamer E.G."/>
            <person name="Barat B."/>
            <person name="Waligurski E."/>
            <person name="Medina S."/>
            <person name="Paddock L."/>
            <person name="Mostad J."/>
        </authorList>
    </citation>
    <scope>NUCLEOTIDE SEQUENCE</scope>
    <source>
        <strain evidence="1">DFI.9.91</strain>
    </source>
</reference>
<dbReference type="AlphaFoldDB" id="A0AAW5JWE1"/>
<evidence type="ECO:0000313" key="1">
    <source>
        <dbReference type="EMBL" id="MCQ4771898.1"/>
    </source>
</evidence>
<protein>
    <submittedName>
        <fullName evidence="1">Uncharacterized protein</fullName>
    </submittedName>
</protein>
<accession>A0AAW5JWE1</accession>
<dbReference type="EMBL" id="JANFYS010000100">
    <property type="protein sequence ID" value="MCQ4771898.1"/>
    <property type="molecule type" value="Genomic_DNA"/>
</dbReference>
<gene>
    <name evidence="1" type="ORF">NE579_15845</name>
</gene>
<organism evidence="1 2">
    <name type="scientific">Intestinimonas massiliensis</name>
    <name type="common">ex Afouda et al. 2020</name>
    <dbReference type="NCBI Taxonomy" id="1673721"/>
    <lineage>
        <taxon>Bacteria</taxon>
        <taxon>Bacillati</taxon>
        <taxon>Bacillota</taxon>
        <taxon>Clostridia</taxon>
        <taxon>Eubacteriales</taxon>
        <taxon>Intestinimonas</taxon>
    </lineage>
</organism>
<proteinExistence type="predicted"/>
<comment type="caution">
    <text evidence="1">The sequence shown here is derived from an EMBL/GenBank/DDBJ whole genome shotgun (WGS) entry which is preliminary data.</text>
</comment>
<dbReference type="Proteomes" id="UP001204562">
    <property type="component" value="Unassembled WGS sequence"/>
</dbReference>
<feature type="non-terminal residue" evidence="1">
    <location>
        <position position="129"/>
    </location>
</feature>
<evidence type="ECO:0000313" key="2">
    <source>
        <dbReference type="Proteomes" id="UP001204562"/>
    </source>
</evidence>